<dbReference type="PANTHER" id="PTHR44051:SF8">
    <property type="entry name" value="GLUTATHIONE S-TRANSFERASE GSTA"/>
    <property type="match status" value="1"/>
</dbReference>
<dbReference type="InterPro" id="IPR036282">
    <property type="entry name" value="Glutathione-S-Trfase_C_sf"/>
</dbReference>
<dbReference type="Gene3D" id="1.20.1050.10">
    <property type="match status" value="1"/>
</dbReference>
<dbReference type="RefSeq" id="WP_284342449.1">
    <property type="nucleotide sequence ID" value="NZ_BSNS01000022.1"/>
</dbReference>
<organism evidence="3 4">
    <name type="scientific">Devosia nitrariae</name>
    <dbReference type="NCBI Taxonomy" id="2071872"/>
    <lineage>
        <taxon>Bacteria</taxon>
        <taxon>Pseudomonadati</taxon>
        <taxon>Pseudomonadota</taxon>
        <taxon>Alphaproteobacteria</taxon>
        <taxon>Hyphomicrobiales</taxon>
        <taxon>Devosiaceae</taxon>
        <taxon>Devosia</taxon>
    </lineage>
</organism>
<evidence type="ECO:0000313" key="4">
    <source>
        <dbReference type="Proteomes" id="UP001156691"/>
    </source>
</evidence>
<evidence type="ECO:0000259" key="2">
    <source>
        <dbReference type="PROSITE" id="PS50405"/>
    </source>
</evidence>
<dbReference type="CDD" id="cd03188">
    <property type="entry name" value="GST_C_Beta"/>
    <property type="match status" value="1"/>
</dbReference>
<dbReference type="EMBL" id="BSNS01000022">
    <property type="protein sequence ID" value="GLQ57075.1"/>
    <property type="molecule type" value="Genomic_DNA"/>
</dbReference>
<dbReference type="CDD" id="cd03057">
    <property type="entry name" value="GST_N_Beta"/>
    <property type="match status" value="1"/>
</dbReference>
<feature type="domain" description="GST N-terminal" evidence="1">
    <location>
        <begin position="1"/>
        <end position="81"/>
    </location>
</feature>
<comment type="caution">
    <text evidence="3">The sequence shown here is derived from an EMBL/GenBank/DDBJ whole genome shotgun (WGS) entry which is preliminary data.</text>
</comment>
<sequence length="194" mass="21477">MKLYYTPLACSLADHIALIEVGVDFERERVDLKTKRTASGGDLGAISRKGYVPVLVLDDGETLTENTAVLDWIAWQYPALGVAGPLGRTRVIEALTYISTEVHRSFKPFWHSGTDAEKARAAKAITRQLQLLSDSLASDYLFGDMPSVADFYLFVMLLWAERFGVPIPALLQALRERIAARPAVEAAMRHEGLI</sequence>
<dbReference type="SUPFAM" id="SSF47616">
    <property type="entry name" value="GST C-terminal domain-like"/>
    <property type="match status" value="1"/>
</dbReference>
<dbReference type="InterPro" id="IPR004046">
    <property type="entry name" value="GST_C"/>
</dbReference>
<dbReference type="InterPro" id="IPR036249">
    <property type="entry name" value="Thioredoxin-like_sf"/>
</dbReference>
<dbReference type="Proteomes" id="UP001156691">
    <property type="component" value="Unassembled WGS sequence"/>
</dbReference>
<keyword evidence="4" id="KW-1185">Reference proteome</keyword>
<dbReference type="Gene3D" id="3.40.30.10">
    <property type="entry name" value="Glutaredoxin"/>
    <property type="match status" value="1"/>
</dbReference>
<dbReference type="InterPro" id="IPR010987">
    <property type="entry name" value="Glutathione-S-Trfase_C-like"/>
</dbReference>
<feature type="domain" description="GST C-terminal" evidence="2">
    <location>
        <begin position="84"/>
        <end position="194"/>
    </location>
</feature>
<dbReference type="InterPro" id="IPR004045">
    <property type="entry name" value="Glutathione_S-Trfase_N"/>
</dbReference>
<accession>A0ABQ5WAW4</accession>
<dbReference type="InterPro" id="IPR040079">
    <property type="entry name" value="Glutathione_S-Trfase"/>
</dbReference>
<dbReference type="PROSITE" id="PS50405">
    <property type="entry name" value="GST_CTER"/>
    <property type="match status" value="1"/>
</dbReference>
<evidence type="ECO:0000259" key="1">
    <source>
        <dbReference type="PROSITE" id="PS50404"/>
    </source>
</evidence>
<reference evidence="4" key="1">
    <citation type="journal article" date="2019" name="Int. J. Syst. Evol. Microbiol.">
        <title>The Global Catalogue of Microorganisms (GCM) 10K type strain sequencing project: providing services to taxonomists for standard genome sequencing and annotation.</title>
        <authorList>
            <consortium name="The Broad Institute Genomics Platform"/>
            <consortium name="The Broad Institute Genome Sequencing Center for Infectious Disease"/>
            <person name="Wu L."/>
            <person name="Ma J."/>
        </authorList>
    </citation>
    <scope>NUCLEOTIDE SEQUENCE [LARGE SCALE GENOMIC DNA]</scope>
    <source>
        <strain evidence="4">NBRC 112416</strain>
    </source>
</reference>
<dbReference type="SFLD" id="SFLDS00019">
    <property type="entry name" value="Glutathione_Transferase_(cytos"/>
    <property type="match status" value="1"/>
</dbReference>
<dbReference type="PROSITE" id="PS50404">
    <property type="entry name" value="GST_NTER"/>
    <property type="match status" value="1"/>
</dbReference>
<dbReference type="SFLD" id="SFLDG00358">
    <property type="entry name" value="Main_(cytGST)"/>
    <property type="match status" value="1"/>
</dbReference>
<name>A0ABQ5WAW4_9HYPH</name>
<dbReference type="Pfam" id="PF00043">
    <property type="entry name" value="GST_C"/>
    <property type="match status" value="1"/>
</dbReference>
<dbReference type="SUPFAM" id="SSF52833">
    <property type="entry name" value="Thioredoxin-like"/>
    <property type="match status" value="1"/>
</dbReference>
<gene>
    <name evidence="3" type="primary">gst1</name>
    <name evidence="3" type="ORF">GCM10010862_43340</name>
</gene>
<proteinExistence type="predicted"/>
<dbReference type="SFLD" id="SFLDG01150">
    <property type="entry name" value="Main.1:_Beta-like"/>
    <property type="match status" value="1"/>
</dbReference>
<dbReference type="PANTHER" id="PTHR44051">
    <property type="entry name" value="GLUTATHIONE S-TRANSFERASE-RELATED"/>
    <property type="match status" value="1"/>
</dbReference>
<evidence type="ECO:0000313" key="3">
    <source>
        <dbReference type="EMBL" id="GLQ57075.1"/>
    </source>
</evidence>
<dbReference type="Pfam" id="PF13409">
    <property type="entry name" value="GST_N_2"/>
    <property type="match status" value="1"/>
</dbReference>
<protein>
    <submittedName>
        <fullName evidence="3">Glutathione S-transferase</fullName>
    </submittedName>
</protein>